<reference evidence="2" key="1">
    <citation type="submission" date="2021-01" db="EMBL/GenBank/DDBJ databases">
        <authorList>
            <person name="Li R."/>
            <person name="Bekaert M."/>
        </authorList>
    </citation>
    <scope>NUCLEOTIDE SEQUENCE</scope>
    <source>
        <strain evidence="2">Farmed</strain>
    </source>
</reference>
<evidence type="ECO:0000313" key="2">
    <source>
        <dbReference type="EMBL" id="CAE1276260.1"/>
    </source>
</evidence>
<keyword evidence="3" id="KW-1185">Reference proteome</keyword>
<keyword evidence="1" id="KW-1133">Transmembrane helix</keyword>
<feature type="transmembrane region" description="Helical" evidence="1">
    <location>
        <begin position="36"/>
        <end position="53"/>
    </location>
</feature>
<proteinExistence type="predicted"/>
<feature type="transmembrane region" description="Helical" evidence="1">
    <location>
        <begin position="231"/>
        <end position="250"/>
    </location>
</feature>
<feature type="transmembrane region" description="Helical" evidence="1">
    <location>
        <begin position="59"/>
        <end position="79"/>
    </location>
</feature>
<evidence type="ECO:0000256" key="1">
    <source>
        <dbReference type="SAM" id="Phobius"/>
    </source>
</evidence>
<feature type="transmembrane region" description="Helical" evidence="1">
    <location>
        <begin position="257"/>
        <end position="278"/>
    </location>
</feature>
<evidence type="ECO:0000313" key="3">
    <source>
        <dbReference type="Proteomes" id="UP000597762"/>
    </source>
</evidence>
<dbReference type="Proteomes" id="UP000597762">
    <property type="component" value="Unassembled WGS sequence"/>
</dbReference>
<comment type="caution">
    <text evidence="2">The sequence shown here is derived from an EMBL/GenBank/DDBJ whole genome shotgun (WGS) entry which is preliminary data.</text>
</comment>
<protein>
    <submittedName>
        <fullName evidence="2">Uncharacterized protein</fullName>
    </submittedName>
</protein>
<sequence>MLLPYLYITHSSITRPFLILFSSFLPLIFNFPVKKLLFLIFYLILAFLLRLPFSSFSSFLFVFAFPLRLSSFLFAFRLSSSPFVFPLRLSSFHFAFRLSSSPFFTHTLIFLISFAFILNLPTHSRSSFLFFSHPNLSSTVTSFLFTSTSPTHLSSSHSTYSGSFYSYSILKGHSLSLTPSFLLSHSSQLSAFPPLFPFSPHFLFHLSSKSFFSHFNHPLIFSSFYLSHPPFSANFVLFFSLLFLLGIHLIHRRLHFCAFALSQFFFSVTFHFPSLVYFCNNF</sequence>
<name>A0A812CTZ6_ACAPH</name>
<gene>
    <name evidence="2" type="ORF">SPHA_39916</name>
</gene>
<keyword evidence="1" id="KW-0812">Transmembrane</keyword>
<organism evidence="2 3">
    <name type="scientific">Acanthosepion pharaonis</name>
    <name type="common">Pharaoh cuttlefish</name>
    <name type="synonym">Sepia pharaonis</name>
    <dbReference type="NCBI Taxonomy" id="158019"/>
    <lineage>
        <taxon>Eukaryota</taxon>
        <taxon>Metazoa</taxon>
        <taxon>Spiralia</taxon>
        <taxon>Lophotrochozoa</taxon>
        <taxon>Mollusca</taxon>
        <taxon>Cephalopoda</taxon>
        <taxon>Coleoidea</taxon>
        <taxon>Decapodiformes</taxon>
        <taxon>Sepiida</taxon>
        <taxon>Sepiina</taxon>
        <taxon>Sepiidae</taxon>
        <taxon>Acanthosepion</taxon>
    </lineage>
</organism>
<accession>A0A812CTZ6</accession>
<keyword evidence="1" id="KW-0472">Membrane</keyword>
<dbReference type="AlphaFoldDB" id="A0A812CTZ6"/>
<feature type="transmembrane region" description="Helical" evidence="1">
    <location>
        <begin position="100"/>
        <end position="120"/>
    </location>
</feature>
<dbReference type="EMBL" id="CAHIKZ030001876">
    <property type="protein sequence ID" value="CAE1276260.1"/>
    <property type="molecule type" value="Genomic_DNA"/>
</dbReference>